<accession>A0A0M3K192</accession>
<proteinExistence type="predicted"/>
<keyword evidence="2" id="KW-1185">Reference proteome</keyword>
<gene>
    <name evidence="1" type="ORF">ASIM_LOCUS14039</name>
</gene>
<reference evidence="3" key="1">
    <citation type="submission" date="2017-02" db="UniProtKB">
        <authorList>
            <consortium name="WormBaseParasite"/>
        </authorList>
    </citation>
    <scope>IDENTIFICATION</scope>
</reference>
<evidence type="ECO:0000313" key="3">
    <source>
        <dbReference type="WBParaSite" id="ASIM_0001462901-mRNA-1"/>
    </source>
</evidence>
<evidence type="ECO:0000313" key="1">
    <source>
        <dbReference type="EMBL" id="VDK51271.1"/>
    </source>
</evidence>
<evidence type="ECO:0000313" key="2">
    <source>
        <dbReference type="Proteomes" id="UP000267096"/>
    </source>
</evidence>
<dbReference type="Proteomes" id="UP000267096">
    <property type="component" value="Unassembled WGS sequence"/>
</dbReference>
<dbReference type="WBParaSite" id="ASIM_0001462901-mRNA-1">
    <property type="protein sequence ID" value="ASIM_0001462901-mRNA-1"/>
    <property type="gene ID" value="ASIM_0001462901"/>
</dbReference>
<reference evidence="1 2" key="2">
    <citation type="submission" date="2018-11" db="EMBL/GenBank/DDBJ databases">
        <authorList>
            <consortium name="Pathogen Informatics"/>
        </authorList>
    </citation>
    <scope>NUCLEOTIDE SEQUENCE [LARGE SCALE GENOMIC DNA]</scope>
</reference>
<sequence length="117" mass="13093">MHTLNTVVFYGNGTLCKRCPPTDQERLAISSIMEGFKYLRTKFSSSKEEILIGLQICLLLKNGDLESAPHGEEKDAWEAFKMFQPWKGAIGVNGVQSRSQTTAGLRPEMFLQPNKSV</sequence>
<protein>
    <submittedName>
        <fullName evidence="1 3">Uncharacterized protein</fullName>
    </submittedName>
</protein>
<dbReference type="EMBL" id="UYRR01031591">
    <property type="protein sequence ID" value="VDK51271.1"/>
    <property type="molecule type" value="Genomic_DNA"/>
</dbReference>
<organism evidence="3">
    <name type="scientific">Anisakis simplex</name>
    <name type="common">Herring worm</name>
    <dbReference type="NCBI Taxonomy" id="6269"/>
    <lineage>
        <taxon>Eukaryota</taxon>
        <taxon>Metazoa</taxon>
        <taxon>Ecdysozoa</taxon>
        <taxon>Nematoda</taxon>
        <taxon>Chromadorea</taxon>
        <taxon>Rhabditida</taxon>
        <taxon>Spirurina</taxon>
        <taxon>Ascaridomorpha</taxon>
        <taxon>Ascaridoidea</taxon>
        <taxon>Anisakidae</taxon>
        <taxon>Anisakis</taxon>
        <taxon>Anisakis simplex complex</taxon>
    </lineage>
</organism>
<dbReference type="AlphaFoldDB" id="A0A0M3K192"/>
<name>A0A0M3K192_ANISI</name>